<dbReference type="InterPro" id="IPR000792">
    <property type="entry name" value="Tscrpt_reg_LuxR_C"/>
</dbReference>
<evidence type="ECO:0000313" key="6">
    <source>
        <dbReference type="Proteomes" id="UP000297861"/>
    </source>
</evidence>
<dbReference type="CDD" id="cd06170">
    <property type="entry name" value="LuxR_C_like"/>
    <property type="match status" value="1"/>
</dbReference>
<dbReference type="OrthoDB" id="965844at2"/>
<sequence length="254" mass="29200">MNIITTLNEKLLEQDFSEEQDSSHLLSQYRVVAKAYAKIENSVAVLSDLKSDKSYIYYGGLAEQLGLALKHTQKEIDSIWEEDIFAKIHPDDLAAKHMLEYQFLDLLKTESIEDRANFYVSSRMRMLNAINEYISVHHRMFYLSSSPSGTLWFSLCLYNNSYAEDTVLPVSGNILNSMTGEVINLDRQKYENILSVREKEILKLIEKGKISKEIADQLSISKNTVDRHRQNILEKLRVKNSLEACRVAKLMGLL</sequence>
<name>A0A4Y8L2P4_9BACT</name>
<keyword evidence="2" id="KW-0238">DNA-binding</keyword>
<keyword evidence="1" id="KW-0805">Transcription regulation</keyword>
<dbReference type="STRING" id="1121485.GCA_000426485_03011"/>
<dbReference type="PANTHER" id="PTHR44688:SF16">
    <property type="entry name" value="DNA-BINDING TRANSCRIPTIONAL ACTIVATOR DEVR_DOSR"/>
    <property type="match status" value="1"/>
</dbReference>
<proteinExistence type="predicted"/>
<comment type="caution">
    <text evidence="5">The sequence shown here is derived from an EMBL/GenBank/DDBJ whole genome shotgun (WGS) entry which is preliminary data.</text>
</comment>
<evidence type="ECO:0000259" key="4">
    <source>
        <dbReference type="PROSITE" id="PS50043"/>
    </source>
</evidence>
<dbReference type="PROSITE" id="PS00622">
    <property type="entry name" value="HTH_LUXR_1"/>
    <property type="match status" value="1"/>
</dbReference>
<dbReference type="PANTHER" id="PTHR44688">
    <property type="entry name" value="DNA-BINDING TRANSCRIPTIONAL ACTIVATOR DEVR_DOSR"/>
    <property type="match status" value="1"/>
</dbReference>
<keyword evidence="3" id="KW-0804">Transcription</keyword>
<evidence type="ECO:0000256" key="2">
    <source>
        <dbReference type="ARBA" id="ARBA00023125"/>
    </source>
</evidence>
<dbReference type="RefSeq" id="WP_134436185.1">
    <property type="nucleotide sequence ID" value="NZ_SOML01000004.1"/>
</dbReference>
<dbReference type="PRINTS" id="PR00038">
    <property type="entry name" value="HTHLUXR"/>
</dbReference>
<keyword evidence="6" id="KW-1185">Reference proteome</keyword>
<gene>
    <name evidence="5" type="ORF">E2605_08950</name>
</gene>
<evidence type="ECO:0000313" key="5">
    <source>
        <dbReference type="EMBL" id="TFD96929.1"/>
    </source>
</evidence>
<dbReference type="GO" id="GO:0006355">
    <property type="term" value="P:regulation of DNA-templated transcription"/>
    <property type="evidence" value="ECO:0007669"/>
    <property type="project" value="InterPro"/>
</dbReference>
<feature type="domain" description="HTH luxR-type" evidence="4">
    <location>
        <begin position="187"/>
        <end position="252"/>
    </location>
</feature>
<dbReference type="SMART" id="SM00421">
    <property type="entry name" value="HTH_LUXR"/>
    <property type="match status" value="1"/>
</dbReference>
<protein>
    <submittedName>
        <fullName evidence="5">LuxR family transcriptional regulator</fullName>
    </submittedName>
</protein>
<dbReference type="Pfam" id="PF00196">
    <property type="entry name" value="GerE"/>
    <property type="match status" value="1"/>
</dbReference>
<evidence type="ECO:0000256" key="1">
    <source>
        <dbReference type="ARBA" id="ARBA00023015"/>
    </source>
</evidence>
<reference evidence="5 6" key="1">
    <citation type="submission" date="2019-03" db="EMBL/GenBank/DDBJ databases">
        <title>San Antonio Military Medical Center submission to MRSN (WRAIR), pending publication.</title>
        <authorList>
            <person name="Blyth D.M."/>
            <person name="Mccarthy S.L."/>
            <person name="Schall S.E."/>
            <person name="Stam J.A."/>
            <person name="Ong A.C."/>
            <person name="Mcgann P.T."/>
        </authorList>
    </citation>
    <scope>NUCLEOTIDE SEQUENCE [LARGE SCALE GENOMIC DNA]</scope>
    <source>
        <strain evidence="5 6">MRSN571793</strain>
    </source>
</reference>
<dbReference type="PROSITE" id="PS50043">
    <property type="entry name" value="HTH_LUXR_2"/>
    <property type="match status" value="1"/>
</dbReference>
<organism evidence="5 6">
    <name type="scientific">Dysgonomonas capnocytophagoides</name>
    <dbReference type="NCBI Taxonomy" id="45254"/>
    <lineage>
        <taxon>Bacteria</taxon>
        <taxon>Pseudomonadati</taxon>
        <taxon>Bacteroidota</taxon>
        <taxon>Bacteroidia</taxon>
        <taxon>Bacteroidales</taxon>
        <taxon>Dysgonomonadaceae</taxon>
        <taxon>Dysgonomonas</taxon>
    </lineage>
</organism>
<dbReference type="InterPro" id="IPR016032">
    <property type="entry name" value="Sig_transdc_resp-reg_C-effctor"/>
</dbReference>
<dbReference type="SUPFAM" id="SSF46894">
    <property type="entry name" value="C-terminal effector domain of the bipartite response regulators"/>
    <property type="match status" value="1"/>
</dbReference>
<dbReference type="AlphaFoldDB" id="A0A4Y8L2P4"/>
<dbReference type="InterPro" id="IPR036388">
    <property type="entry name" value="WH-like_DNA-bd_sf"/>
</dbReference>
<evidence type="ECO:0000256" key="3">
    <source>
        <dbReference type="ARBA" id="ARBA00023163"/>
    </source>
</evidence>
<dbReference type="Gene3D" id="3.30.450.20">
    <property type="entry name" value="PAS domain"/>
    <property type="match status" value="1"/>
</dbReference>
<accession>A0A4Y8L2P4</accession>
<dbReference type="GO" id="GO:0003677">
    <property type="term" value="F:DNA binding"/>
    <property type="evidence" value="ECO:0007669"/>
    <property type="project" value="UniProtKB-KW"/>
</dbReference>
<dbReference type="Proteomes" id="UP000297861">
    <property type="component" value="Unassembled WGS sequence"/>
</dbReference>
<dbReference type="Gene3D" id="1.10.10.10">
    <property type="entry name" value="Winged helix-like DNA-binding domain superfamily/Winged helix DNA-binding domain"/>
    <property type="match status" value="1"/>
</dbReference>
<dbReference type="EMBL" id="SOML01000004">
    <property type="protein sequence ID" value="TFD96929.1"/>
    <property type="molecule type" value="Genomic_DNA"/>
</dbReference>